<evidence type="ECO:0000313" key="1">
    <source>
        <dbReference type="EMBL" id="OTG04813.1"/>
    </source>
</evidence>
<reference evidence="2" key="1">
    <citation type="journal article" date="2017" name="Nature">
        <title>The sunflower genome provides insights into oil metabolism, flowering and Asterid evolution.</title>
        <authorList>
            <person name="Badouin H."/>
            <person name="Gouzy J."/>
            <person name="Grassa C.J."/>
            <person name="Murat F."/>
            <person name="Staton S.E."/>
            <person name="Cottret L."/>
            <person name="Lelandais-Briere C."/>
            <person name="Owens G.L."/>
            <person name="Carrere S."/>
            <person name="Mayjonade B."/>
            <person name="Legrand L."/>
            <person name="Gill N."/>
            <person name="Kane N.C."/>
            <person name="Bowers J.E."/>
            <person name="Hubner S."/>
            <person name="Bellec A."/>
            <person name="Berard A."/>
            <person name="Berges H."/>
            <person name="Blanchet N."/>
            <person name="Boniface M.C."/>
            <person name="Brunel D."/>
            <person name="Catrice O."/>
            <person name="Chaidir N."/>
            <person name="Claudel C."/>
            <person name="Donnadieu C."/>
            <person name="Faraut T."/>
            <person name="Fievet G."/>
            <person name="Helmstetter N."/>
            <person name="King M."/>
            <person name="Knapp S.J."/>
            <person name="Lai Z."/>
            <person name="Le Paslier M.C."/>
            <person name="Lippi Y."/>
            <person name="Lorenzon L."/>
            <person name="Mandel J.R."/>
            <person name="Marage G."/>
            <person name="Marchand G."/>
            <person name="Marquand E."/>
            <person name="Bret-Mestries E."/>
            <person name="Morien E."/>
            <person name="Nambeesan S."/>
            <person name="Nguyen T."/>
            <person name="Pegot-Espagnet P."/>
            <person name="Pouilly N."/>
            <person name="Raftis F."/>
            <person name="Sallet E."/>
            <person name="Schiex T."/>
            <person name="Thomas J."/>
            <person name="Vandecasteele C."/>
            <person name="Vares D."/>
            <person name="Vear F."/>
            <person name="Vautrin S."/>
            <person name="Crespi M."/>
            <person name="Mangin B."/>
            <person name="Burke J.M."/>
            <person name="Salse J."/>
            <person name="Munos S."/>
            <person name="Vincourt P."/>
            <person name="Rieseberg L.H."/>
            <person name="Langlade N.B."/>
        </authorList>
    </citation>
    <scope>NUCLEOTIDE SEQUENCE [LARGE SCALE GENOMIC DNA]</scope>
    <source>
        <strain evidence="2">cv. SF193</strain>
    </source>
</reference>
<accession>A0A251T1V2</accession>
<dbReference type="Proteomes" id="UP000215914">
    <property type="component" value="Chromosome 12"/>
</dbReference>
<dbReference type="EMBL" id="CM007901">
    <property type="protein sequence ID" value="OTG04813.1"/>
    <property type="molecule type" value="Genomic_DNA"/>
</dbReference>
<evidence type="ECO:0000313" key="2">
    <source>
        <dbReference type="Proteomes" id="UP000215914"/>
    </source>
</evidence>
<gene>
    <name evidence="1" type="ORF">HannXRQ_Chr12g0366561</name>
</gene>
<dbReference type="InParanoid" id="A0A251T1V2"/>
<name>A0A251T1V2_HELAN</name>
<keyword evidence="2" id="KW-1185">Reference proteome</keyword>
<organism evidence="1 2">
    <name type="scientific">Helianthus annuus</name>
    <name type="common">Common sunflower</name>
    <dbReference type="NCBI Taxonomy" id="4232"/>
    <lineage>
        <taxon>Eukaryota</taxon>
        <taxon>Viridiplantae</taxon>
        <taxon>Streptophyta</taxon>
        <taxon>Embryophyta</taxon>
        <taxon>Tracheophyta</taxon>
        <taxon>Spermatophyta</taxon>
        <taxon>Magnoliopsida</taxon>
        <taxon>eudicotyledons</taxon>
        <taxon>Gunneridae</taxon>
        <taxon>Pentapetalae</taxon>
        <taxon>asterids</taxon>
        <taxon>campanulids</taxon>
        <taxon>Asterales</taxon>
        <taxon>Asteraceae</taxon>
        <taxon>Asteroideae</taxon>
        <taxon>Heliantheae alliance</taxon>
        <taxon>Heliantheae</taxon>
        <taxon>Helianthus</taxon>
    </lineage>
</organism>
<sequence>MRLKEDPCNGPATPIIIKEAIVIDDGEDNDDSDWLELLNCLLRCLCTRRSVTRIRLLRNL</sequence>
<dbReference type="AlphaFoldDB" id="A0A251T1V2"/>
<protein>
    <submittedName>
        <fullName evidence="1">Uncharacterized protein</fullName>
    </submittedName>
</protein>
<proteinExistence type="predicted"/>